<proteinExistence type="predicted"/>
<organism evidence="2 3">
    <name type="scientific">Leucobacter viscericola</name>
    <dbReference type="NCBI Taxonomy" id="2714935"/>
    <lineage>
        <taxon>Bacteria</taxon>
        <taxon>Bacillati</taxon>
        <taxon>Actinomycetota</taxon>
        <taxon>Actinomycetes</taxon>
        <taxon>Micrococcales</taxon>
        <taxon>Microbacteriaceae</taxon>
        <taxon>Leucobacter</taxon>
    </lineage>
</organism>
<accession>A0A6G7XCX5</accession>
<name>A0A6G7XCX5_9MICO</name>
<evidence type="ECO:0000313" key="2">
    <source>
        <dbReference type="EMBL" id="QIK62460.1"/>
    </source>
</evidence>
<keyword evidence="3" id="KW-1185">Reference proteome</keyword>
<evidence type="ECO:0000256" key="1">
    <source>
        <dbReference type="SAM" id="SignalP"/>
    </source>
</evidence>
<evidence type="ECO:0000313" key="3">
    <source>
        <dbReference type="Proteomes" id="UP000502677"/>
    </source>
</evidence>
<dbReference type="PROSITE" id="PS51257">
    <property type="entry name" value="PROKAR_LIPOPROTEIN"/>
    <property type="match status" value="1"/>
</dbReference>
<feature type="signal peptide" evidence="1">
    <location>
        <begin position="1"/>
        <end position="30"/>
    </location>
</feature>
<dbReference type="AlphaFoldDB" id="A0A6G7XCX5"/>
<dbReference type="RefSeq" id="WP_166289233.1">
    <property type="nucleotide sequence ID" value="NZ_CP049863.1"/>
</dbReference>
<keyword evidence="1" id="KW-0732">Signal</keyword>
<protein>
    <submittedName>
        <fullName evidence="2">Uncharacterized protein</fullName>
    </submittedName>
</protein>
<sequence length="352" mass="38863">MAAPLKTKPISGLAASAALCIAALALTGCAAEAPEGQAEGSPLNKYMYAVWGSQEQDNSSFYKQQVKIEDQIAKCMAKEGFDYKPNLLSEEYLAAPAMESEDGLEMGTVAYAEAHGYRIFDSMFGPESKGDGTADEGEVDANAEYVSSLTDTEQQAYYEALNGNPVQEDSMEDLEDGEFPQIDWSKMGCYGAAQNDARGNAGLARDDPEYQELFEQMDKIYVETNDNGEEPIINEDVRKLNQKWADCVSKAGFDVQSPGQAQTMMMQESGKLTMGVDAAGAMTYREPSTEETEAFHAKEIKVAVADVKCQEKTHYEEERQKIVYGLEQKFIDEHKTKLDAMLVKYSSKKKEK</sequence>
<feature type="chain" id="PRO_5026131791" evidence="1">
    <location>
        <begin position="31"/>
        <end position="352"/>
    </location>
</feature>
<reference evidence="2 3" key="1">
    <citation type="submission" date="2020-03" db="EMBL/GenBank/DDBJ databases">
        <title>Leucobacter sp. nov., isolated from beetles.</title>
        <authorList>
            <person name="Hyun D.-W."/>
            <person name="Bae J.-W."/>
        </authorList>
    </citation>
    <scope>NUCLEOTIDE SEQUENCE [LARGE SCALE GENOMIC DNA]</scope>
    <source>
        <strain evidence="2 3">HDW9C</strain>
    </source>
</reference>
<gene>
    <name evidence="2" type="ORF">G7068_03960</name>
</gene>
<dbReference type="Proteomes" id="UP000502677">
    <property type="component" value="Chromosome"/>
</dbReference>
<dbReference type="EMBL" id="CP049863">
    <property type="protein sequence ID" value="QIK62460.1"/>
    <property type="molecule type" value="Genomic_DNA"/>
</dbReference>
<dbReference type="KEGG" id="lvi:G7068_03960"/>